<gene>
    <name evidence="1" type="ORF">ESZ36_20525</name>
</gene>
<keyword evidence="1" id="KW-0223">Dioxygenase</keyword>
<protein>
    <submittedName>
        <fullName evidence="1">Phytanoyl-CoA dioxygenase</fullName>
    </submittedName>
</protein>
<reference evidence="1 2" key="1">
    <citation type="submission" date="2019-07" db="EMBL/GenBank/DDBJ databases">
        <title>Genomes of sea-ice associated Colwellia species.</title>
        <authorList>
            <person name="Bowman J.P."/>
        </authorList>
    </citation>
    <scope>NUCLEOTIDE SEQUENCE [LARGE SCALE GENOMIC DNA]</scope>
    <source>
        <strain evidence="1 2">ACAM 459</strain>
    </source>
</reference>
<organism evidence="1 2">
    <name type="scientific">Colwellia demingiae</name>
    <dbReference type="NCBI Taxonomy" id="89401"/>
    <lineage>
        <taxon>Bacteria</taxon>
        <taxon>Pseudomonadati</taxon>
        <taxon>Pseudomonadota</taxon>
        <taxon>Gammaproteobacteria</taxon>
        <taxon>Alteromonadales</taxon>
        <taxon>Colwelliaceae</taxon>
        <taxon>Colwellia</taxon>
    </lineage>
</organism>
<keyword evidence="2" id="KW-1185">Reference proteome</keyword>
<dbReference type="EMBL" id="VOLT01000014">
    <property type="protein sequence ID" value="TWX64358.1"/>
    <property type="molecule type" value="Genomic_DNA"/>
</dbReference>
<dbReference type="GO" id="GO:0001561">
    <property type="term" value="P:fatty acid alpha-oxidation"/>
    <property type="evidence" value="ECO:0007669"/>
    <property type="project" value="InterPro"/>
</dbReference>
<comment type="caution">
    <text evidence="1">The sequence shown here is derived from an EMBL/GenBank/DDBJ whole genome shotgun (WGS) entry which is preliminary data.</text>
</comment>
<dbReference type="GO" id="GO:0048244">
    <property type="term" value="F:phytanoyl-CoA dioxygenase activity"/>
    <property type="evidence" value="ECO:0007669"/>
    <property type="project" value="InterPro"/>
</dbReference>
<dbReference type="InterPro" id="IPR008775">
    <property type="entry name" value="Phytyl_CoA_dOase-like"/>
</dbReference>
<dbReference type="Proteomes" id="UP000321822">
    <property type="component" value="Unassembled WGS sequence"/>
</dbReference>
<dbReference type="RefSeq" id="WP_146791335.1">
    <property type="nucleotide sequence ID" value="NZ_VOLT01000014.1"/>
</dbReference>
<sequence>MLPTTINNPTNDEQQLNISIFNELCQQKNEENTYPLAQSIENSIPIYTGKDLRLSFKSDMTQDYKNEFTHIFKEGPGVIVIKDFFNNKNDIDHMSHIFDELLKQQGKGAGDHFAKDGKNGRIWNVFEKSAMYDSSSFIQYYKNPLLQMVAQSWLGPNYQVTTQLNVIYPQGKAQQPHRDFHLGFQENEEIKRYPLHMQKMSQYLTLQGGIAHVDIPLDAGPTQLLPFSHQYDLGYLAWRDPLFIEYFKEHYVQLPLNKGDALFFNPALFHAGGENKTTNINRNVNLIQVSSAFSKPMETVDLYKIVLNIYPELLDLYQKNLLSGLALDSILTASCDAYSFPTNLDTDSPIGSLAPKTVKELTLEALTKNWDLLTFKYKLLAHQQNRQS</sequence>
<dbReference type="Pfam" id="PF05721">
    <property type="entry name" value="PhyH"/>
    <property type="match status" value="1"/>
</dbReference>
<accession>A0A5C6Q6E6</accession>
<dbReference type="Gene3D" id="2.60.120.620">
    <property type="entry name" value="q2cbj1_9rhob like domain"/>
    <property type="match status" value="1"/>
</dbReference>
<dbReference type="SUPFAM" id="SSF51197">
    <property type="entry name" value="Clavaminate synthase-like"/>
    <property type="match status" value="1"/>
</dbReference>
<evidence type="ECO:0000313" key="1">
    <source>
        <dbReference type="EMBL" id="TWX64358.1"/>
    </source>
</evidence>
<dbReference type="PANTHER" id="PTHR21308:SF8">
    <property type="entry name" value="PHYTANOYL-COA DIOXYGENASE FAMILY PROTEIN (AFU_ORTHOLOGUE AFUA_2G09620)"/>
    <property type="match status" value="1"/>
</dbReference>
<evidence type="ECO:0000313" key="2">
    <source>
        <dbReference type="Proteomes" id="UP000321822"/>
    </source>
</evidence>
<dbReference type="AlphaFoldDB" id="A0A5C6Q6E6"/>
<name>A0A5C6Q6E6_9GAMM</name>
<dbReference type="InterPro" id="IPR047128">
    <property type="entry name" value="PhyH"/>
</dbReference>
<proteinExistence type="predicted"/>
<dbReference type="PANTHER" id="PTHR21308">
    <property type="entry name" value="PHYTANOYL-COA ALPHA-HYDROXYLASE"/>
    <property type="match status" value="1"/>
</dbReference>
<keyword evidence="1" id="KW-0560">Oxidoreductase</keyword>
<dbReference type="OrthoDB" id="3562306at2"/>